<dbReference type="Proteomes" id="UP000002195">
    <property type="component" value="Unassembled WGS sequence"/>
</dbReference>
<accession>Q55E99</accession>
<dbReference type="STRING" id="44689.Q55E99"/>
<keyword evidence="4 5" id="KW-0472">Membrane</keyword>
<dbReference type="PaxDb" id="44689-DDB0190181"/>
<keyword evidence="7" id="KW-1185">Reference proteome</keyword>
<dbReference type="RefSeq" id="XP_645882.2">
    <property type="nucleotide sequence ID" value="XM_640790.2"/>
</dbReference>
<dbReference type="PANTHER" id="PTHR13929:SF4">
    <property type="entry name" value="PRENYLTRANSFERASE-RELATED"/>
    <property type="match status" value="1"/>
</dbReference>
<name>Q55E99_DICDI</name>
<evidence type="ECO:0000256" key="2">
    <source>
        <dbReference type="ARBA" id="ARBA00022692"/>
    </source>
</evidence>
<feature type="transmembrane region" description="Helical" evidence="5">
    <location>
        <begin position="41"/>
        <end position="61"/>
    </location>
</feature>
<dbReference type="GO" id="GO:0004659">
    <property type="term" value="F:prenyltransferase activity"/>
    <property type="evidence" value="ECO:0000318"/>
    <property type="project" value="GO_Central"/>
</dbReference>
<evidence type="ECO:0000256" key="3">
    <source>
        <dbReference type="ARBA" id="ARBA00022989"/>
    </source>
</evidence>
<dbReference type="GeneID" id="8616822"/>
<keyword evidence="2 5" id="KW-0812">Transmembrane</keyword>
<dbReference type="OMA" id="HYINIWI"/>
<evidence type="ECO:0000256" key="5">
    <source>
        <dbReference type="SAM" id="Phobius"/>
    </source>
</evidence>
<feature type="transmembrane region" description="Helical" evidence="5">
    <location>
        <begin position="16"/>
        <end position="35"/>
    </location>
</feature>
<dbReference type="PhylomeDB" id="Q55E99"/>
<dbReference type="InParanoid" id="Q55E99"/>
<reference evidence="6 7" key="1">
    <citation type="journal article" date="2005" name="Nature">
        <title>The genome of the social amoeba Dictyostelium discoideum.</title>
        <authorList>
            <consortium name="The Dictyostelium discoideum Sequencing Consortium"/>
            <person name="Eichinger L."/>
            <person name="Pachebat J.A."/>
            <person name="Glockner G."/>
            <person name="Rajandream M.A."/>
            <person name="Sucgang R."/>
            <person name="Berriman M."/>
            <person name="Song J."/>
            <person name="Olsen R."/>
            <person name="Szafranski K."/>
            <person name="Xu Q."/>
            <person name="Tunggal B."/>
            <person name="Kummerfeld S."/>
            <person name="Madera M."/>
            <person name="Konfortov B.A."/>
            <person name="Rivero F."/>
            <person name="Bankier A.T."/>
            <person name="Lehmann R."/>
            <person name="Hamlin N."/>
            <person name="Davies R."/>
            <person name="Gaudet P."/>
            <person name="Fey P."/>
            <person name="Pilcher K."/>
            <person name="Chen G."/>
            <person name="Saunders D."/>
            <person name="Sodergren E."/>
            <person name="Davis P."/>
            <person name="Kerhornou A."/>
            <person name="Nie X."/>
            <person name="Hall N."/>
            <person name="Anjard C."/>
            <person name="Hemphill L."/>
            <person name="Bason N."/>
            <person name="Farbrother P."/>
            <person name="Desany B."/>
            <person name="Just E."/>
            <person name="Morio T."/>
            <person name="Rost R."/>
            <person name="Churcher C."/>
            <person name="Cooper J."/>
            <person name="Haydock S."/>
            <person name="van Driessche N."/>
            <person name="Cronin A."/>
            <person name="Goodhead I."/>
            <person name="Muzny D."/>
            <person name="Mourier T."/>
            <person name="Pain A."/>
            <person name="Lu M."/>
            <person name="Harper D."/>
            <person name="Lindsay R."/>
            <person name="Hauser H."/>
            <person name="James K."/>
            <person name="Quiles M."/>
            <person name="Madan Babu M."/>
            <person name="Saito T."/>
            <person name="Buchrieser C."/>
            <person name="Wardroper A."/>
            <person name="Felder M."/>
            <person name="Thangavelu M."/>
            <person name="Johnson D."/>
            <person name="Knights A."/>
            <person name="Loulseged H."/>
            <person name="Mungall K."/>
            <person name="Oliver K."/>
            <person name="Price C."/>
            <person name="Quail M.A."/>
            <person name="Urushihara H."/>
            <person name="Hernandez J."/>
            <person name="Rabbinowitsch E."/>
            <person name="Steffen D."/>
            <person name="Sanders M."/>
            <person name="Ma J."/>
            <person name="Kohara Y."/>
            <person name="Sharp S."/>
            <person name="Simmonds M."/>
            <person name="Spiegler S."/>
            <person name="Tivey A."/>
            <person name="Sugano S."/>
            <person name="White B."/>
            <person name="Walker D."/>
            <person name="Woodward J."/>
            <person name="Winckler T."/>
            <person name="Tanaka Y."/>
            <person name="Shaulsky G."/>
            <person name="Schleicher M."/>
            <person name="Weinstock G."/>
            <person name="Rosenthal A."/>
            <person name="Cox E.C."/>
            <person name="Chisholm R.L."/>
            <person name="Gibbs R."/>
            <person name="Loomis W.F."/>
            <person name="Platzer M."/>
            <person name="Kay R.R."/>
            <person name="Williams J."/>
            <person name="Dear P.H."/>
            <person name="Noegel A.A."/>
            <person name="Barrell B."/>
            <person name="Kuspa A."/>
        </authorList>
    </citation>
    <scope>NUCLEOTIDE SEQUENCE [LARGE SCALE GENOMIC DNA]</scope>
    <source>
        <strain evidence="6 7">AX4</strain>
    </source>
</reference>
<evidence type="ECO:0008006" key="8">
    <source>
        <dbReference type="Google" id="ProtNLM"/>
    </source>
</evidence>
<feature type="transmembrane region" description="Helical" evidence="5">
    <location>
        <begin position="93"/>
        <end position="112"/>
    </location>
</feature>
<feature type="transmembrane region" description="Helical" evidence="5">
    <location>
        <begin position="142"/>
        <end position="161"/>
    </location>
</feature>
<feature type="transmembrane region" description="Helical" evidence="5">
    <location>
        <begin position="176"/>
        <end position="195"/>
    </location>
</feature>
<evidence type="ECO:0000256" key="1">
    <source>
        <dbReference type="ARBA" id="ARBA00004141"/>
    </source>
</evidence>
<evidence type="ECO:0000256" key="4">
    <source>
        <dbReference type="ARBA" id="ARBA00023136"/>
    </source>
</evidence>
<evidence type="ECO:0000313" key="7">
    <source>
        <dbReference type="Proteomes" id="UP000002195"/>
    </source>
</evidence>
<feature type="transmembrane region" description="Helical" evidence="5">
    <location>
        <begin position="118"/>
        <end position="135"/>
    </location>
</feature>
<feature type="transmembrane region" description="Helical" evidence="5">
    <location>
        <begin position="244"/>
        <end position="261"/>
    </location>
</feature>
<dbReference type="dictyBase" id="DDB_G0269330"/>
<dbReference type="HOGENOM" id="CLU_957872_0_0_1"/>
<dbReference type="KEGG" id="ddi:DDB_G0269330"/>
<dbReference type="AlphaFoldDB" id="Q55E99"/>
<comment type="caution">
    <text evidence="6">The sequence shown here is derived from an EMBL/GenBank/DDBJ whole genome shotgun (WGS) entry which is preliminary data.</text>
</comment>
<dbReference type="GO" id="GO:0006744">
    <property type="term" value="P:ubiquinone biosynthetic process"/>
    <property type="evidence" value="ECO:0000318"/>
    <property type="project" value="GO_Central"/>
</dbReference>
<organism evidence="6 7">
    <name type="scientific">Dictyostelium discoideum</name>
    <name type="common">Social amoeba</name>
    <dbReference type="NCBI Taxonomy" id="44689"/>
    <lineage>
        <taxon>Eukaryota</taxon>
        <taxon>Amoebozoa</taxon>
        <taxon>Evosea</taxon>
        <taxon>Eumycetozoa</taxon>
        <taxon>Dictyostelia</taxon>
        <taxon>Dictyosteliales</taxon>
        <taxon>Dictyosteliaceae</taxon>
        <taxon>Dictyostelium</taxon>
    </lineage>
</organism>
<dbReference type="VEuPathDB" id="AmoebaDB:DDB_G0269330"/>
<dbReference type="GO" id="GO:0042371">
    <property type="term" value="P:vitamin K biosynthetic process"/>
    <property type="evidence" value="ECO:0000318"/>
    <property type="project" value="GO_Central"/>
</dbReference>
<feature type="transmembrane region" description="Helical" evidence="5">
    <location>
        <begin position="273"/>
        <end position="289"/>
    </location>
</feature>
<dbReference type="PANTHER" id="PTHR13929">
    <property type="entry name" value="1,4-DIHYDROXY-2-NAPHTHOATE OCTAPRENYLTRANSFERASE"/>
    <property type="match status" value="1"/>
</dbReference>
<protein>
    <recommendedName>
        <fullName evidence="8">Prenyltransferase</fullName>
    </recommendedName>
</protein>
<evidence type="ECO:0000313" key="6">
    <source>
        <dbReference type="EMBL" id="EAL72015.2"/>
    </source>
</evidence>
<dbReference type="GO" id="GO:0009234">
    <property type="term" value="P:menaquinone biosynthetic process"/>
    <property type="evidence" value="ECO:0000318"/>
    <property type="project" value="GO_Central"/>
</dbReference>
<sequence>MITNLINKYLISTRSYLSSGILFILLISSSIAYRQTKQIDIWFSLFCFTIIFQNFCFAYLLNSYLDYLTGSDYVKSEMDRTLFKHITLGQLRGFIKIPLILNVLLLIITYRWKGLNTLLMIAFLDFLQIIGVCIYSPSKHYAMGHLVFSFVHYINIWIFYYSNTKQFPSFNSSDPFIYYSFYFLPVILQSIHANYHRDIENDKKSGILTIAILLGKKFSLVYYFLLYIGGLIYLIFLMIKFNNIFFLLPFATISLINELYGNIDLLNVQTTKIHFFSLFLFSIAILLGGKK</sequence>
<comment type="subcellular location">
    <subcellularLocation>
        <location evidence="1">Membrane</location>
        <topology evidence="1">Multi-pass membrane protein</topology>
    </subcellularLocation>
</comment>
<dbReference type="eggNOG" id="KOG4581">
    <property type="taxonomic scope" value="Eukaryota"/>
</dbReference>
<keyword evidence="3 5" id="KW-1133">Transmembrane helix</keyword>
<dbReference type="InterPro" id="IPR000537">
    <property type="entry name" value="UbiA_prenyltransferase"/>
</dbReference>
<dbReference type="EMBL" id="AAFI02000005">
    <property type="protein sequence ID" value="EAL72015.2"/>
    <property type="molecule type" value="Genomic_DNA"/>
</dbReference>
<gene>
    <name evidence="6" type="ORF">DDB_G0269330</name>
</gene>
<feature type="transmembrane region" description="Helical" evidence="5">
    <location>
        <begin position="220"/>
        <end position="238"/>
    </location>
</feature>
<dbReference type="Pfam" id="PF01040">
    <property type="entry name" value="UbiA"/>
    <property type="match status" value="1"/>
</dbReference>
<proteinExistence type="predicted"/>
<dbReference type="GO" id="GO:0016020">
    <property type="term" value="C:membrane"/>
    <property type="evidence" value="ECO:0007669"/>
    <property type="project" value="UniProtKB-SubCell"/>
</dbReference>
<dbReference type="InterPro" id="IPR026046">
    <property type="entry name" value="UBIAD1"/>
</dbReference>